<dbReference type="Gene3D" id="3.30.1600.10">
    <property type="entry name" value="SIR2/SIRT2 'Small Domain"/>
    <property type="match status" value="1"/>
</dbReference>
<evidence type="ECO:0000259" key="5">
    <source>
        <dbReference type="PROSITE" id="PS50305"/>
    </source>
</evidence>
<dbReference type="SUPFAM" id="SSF52467">
    <property type="entry name" value="DHS-like NAD/FAD-binding domain"/>
    <property type="match status" value="1"/>
</dbReference>
<dbReference type="PROSITE" id="PS50305">
    <property type="entry name" value="SIRTUIN"/>
    <property type="match status" value="1"/>
</dbReference>
<evidence type="ECO:0000256" key="3">
    <source>
        <dbReference type="ARBA" id="ARBA00023027"/>
    </source>
</evidence>
<feature type="active site" description="Proton acceptor" evidence="4">
    <location>
        <position position="135"/>
    </location>
</feature>
<dbReference type="InterPro" id="IPR029035">
    <property type="entry name" value="DHS-like_NAD/FAD-binding_dom"/>
</dbReference>
<dbReference type="InterPro" id="IPR003000">
    <property type="entry name" value="Sirtuin"/>
</dbReference>
<dbReference type="EMBL" id="JAXOVC010000003">
    <property type="protein sequence ID" value="KAK4504019.1"/>
    <property type="molecule type" value="Genomic_DNA"/>
</dbReference>
<evidence type="ECO:0000256" key="1">
    <source>
        <dbReference type="ARBA" id="ARBA00006924"/>
    </source>
</evidence>
<protein>
    <recommendedName>
        <fullName evidence="5">Deacetylase sirtuin-type domain-containing protein</fullName>
    </recommendedName>
</protein>
<keyword evidence="7" id="KW-1185">Reference proteome</keyword>
<sequence length="285" mass="30769">MASASATISFPKTSMTSFHAHLKQYKRIVAFLGAGLSSSSGLIAYHGVGTGGSRHGHEFEALSSVKAFSETPRIVLEYHEERRRQARGVQPNAAHEAIAALARVKGSADFVAIDMNIDGLCSRAGLPKDQNLEIHGNLFDAKCSKPDCDYFKEGFFNDEYSTMARRGLPRCPRCASDLRPAVVWFGENLRKDAVDAAKAFLAKDEPIDLILVIGTTAQVWPAAGFVDSAIDKGASVAMVNVDRGSLVPEGGALGLTAKDWYFVGDPADMVPRLLAPLIGNRYIRL</sequence>
<evidence type="ECO:0000256" key="2">
    <source>
        <dbReference type="ARBA" id="ARBA00022679"/>
    </source>
</evidence>
<evidence type="ECO:0000313" key="6">
    <source>
        <dbReference type="EMBL" id="KAK4504019.1"/>
    </source>
</evidence>
<dbReference type="InterPro" id="IPR026590">
    <property type="entry name" value="Ssirtuin_cat_dom"/>
</dbReference>
<feature type="binding site" evidence="4">
    <location>
        <position position="148"/>
    </location>
    <ligand>
        <name>Zn(2+)</name>
        <dbReference type="ChEBI" id="CHEBI:29105"/>
    </ligand>
</feature>
<feature type="binding site" evidence="4">
    <location>
        <position position="171"/>
    </location>
    <ligand>
        <name>Zn(2+)</name>
        <dbReference type="ChEBI" id="CHEBI:29105"/>
    </ligand>
</feature>
<feature type="binding site" evidence="4">
    <location>
        <position position="143"/>
    </location>
    <ligand>
        <name>Zn(2+)</name>
        <dbReference type="ChEBI" id="CHEBI:29105"/>
    </ligand>
</feature>
<comment type="similarity">
    <text evidence="1">Belongs to the sirtuin family. Class I subfamily.</text>
</comment>
<dbReference type="PANTHER" id="PTHR11085">
    <property type="entry name" value="NAD-DEPENDENT PROTEIN DEACYLASE SIRTUIN-5, MITOCHONDRIAL-RELATED"/>
    <property type="match status" value="1"/>
</dbReference>
<keyword evidence="4" id="KW-0479">Metal-binding</keyword>
<reference evidence="6 7" key="1">
    <citation type="journal article" date="2023" name="G3 (Bethesda)">
        <title>A chromosome-level genome assembly of Zasmidium syzygii isolated from banana leaves.</title>
        <authorList>
            <person name="van Westerhoven A.C."/>
            <person name="Mehrabi R."/>
            <person name="Talebi R."/>
            <person name="Steentjes M.B.F."/>
            <person name="Corcolon B."/>
            <person name="Chong P.A."/>
            <person name="Kema G.H.J."/>
            <person name="Seidl M.F."/>
        </authorList>
    </citation>
    <scope>NUCLEOTIDE SEQUENCE [LARGE SCALE GENOMIC DNA]</scope>
    <source>
        <strain evidence="6 7">P124</strain>
    </source>
</reference>
<dbReference type="PANTHER" id="PTHR11085:SF10">
    <property type="entry name" value="NAD-DEPENDENT PROTEIN DEACYLASE SIRTUIN-5, MITOCHONDRIAL-RELATED"/>
    <property type="match status" value="1"/>
</dbReference>
<dbReference type="Gene3D" id="3.40.50.1220">
    <property type="entry name" value="TPP-binding domain"/>
    <property type="match status" value="1"/>
</dbReference>
<proteinExistence type="inferred from homology"/>
<keyword evidence="2" id="KW-0808">Transferase</keyword>
<dbReference type="InterPro" id="IPR050134">
    <property type="entry name" value="NAD-dep_sirtuin_deacylases"/>
</dbReference>
<keyword evidence="3" id="KW-0520">NAD</keyword>
<dbReference type="Pfam" id="PF02146">
    <property type="entry name" value="SIR2"/>
    <property type="match status" value="1"/>
</dbReference>
<gene>
    <name evidence="6" type="ORF">PRZ48_004934</name>
</gene>
<comment type="caution">
    <text evidence="6">The sequence shown here is derived from an EMBL/GenBank/DDBJ whole genome shotgun (WGS) entry which is preliminary data.</text>
</comment>
<feature type="domain" description="Deacetylase sirtuin-type" evidence="5">
    <location>
        <begin position="8"/>
        <end position="276"/>
    </location>
</feature>
<evidence type="ECO:0000313" key="7">
    <source>
        <dbReference type="Proteomes" id="UP001305779"/>
    </source>
</evidence>
<feature type="binding site" evidence="4">
    <location>
        <position position="174"/>
    </location>
    <ligand>
        <name>Zn(2+)</name>
        <dbReference type="ChEBI" id="CHEBI:29105"/>
    </ligand>
</feature>
<evidence type="ECO:0000256" key="4">
    <source>
        <dbReference type="PROSITE-ProRule" id="PRU00236"/>
    </source>
</evidence>
<dbReference type="Proteomes" id="UP001305779">
    <property type="component" value="Unassembled WGS sequence"/>
</dbReference>
<organism evidence="6 7">
    <name type="scientific">Zasmidium cellare</name>
    <name type="common">Wine cellar mold</name>
    <name type="synonym">Racodium cellare</name>
    <dbReference type="NCBI Taxonomy" id="395010"/>
    <lineage>
        <taxon>Eukaryota</taxon>
        <taxon>Fungi</taxon>
        <taxon>Dikarya</taxon>
        <taxon>Ascomycota</taxon>
        <taxon>Pezizomycotina</taxon>
        <taxon>Dothideomycetes</taxon>
        <taxon>Dothideomycetidae</taxon>
        <taxon>Mycosphaerellales</taxon>
        <taxon>Mycosphaerellaceae</taxon>
        <taxon>Zasmidium</taxon>
    </lineage>
</organism>
<name>A0ABR0EQZ0_ZASCE</name>
<dbReference type="InterPro" id="IPR026591">
    <property type="entry name" value="Sirtuin_cat_small_dom_sf"/>
</dbReference>
<accession>A0ABR0EQZ0</accession>
<keyword evidence="4" id="KW-0862">Zinc</keyword>